<evidence type="ECO:0000313" key="2">
    <source>
        <dbReference type="EMBL" id="QGG80400.1"/>
    </source>
</evidence>
<keyword evidence="3" id="KW-1185">Reference proteome</keyword>
<evidence type="ECO:0000259" key="1">
    <source>
        <dbReference type="Pfam" id="PF03009"/>
    </source>
</evidence>
<gene>
    <name evidence="2" type="ORF">GH975_07375</name>
</gene>
<proteinExistence type="predicted"/>
<name>A0A5Q2QEX5_9GAMM</name>
<reference evidence="2 3" key="1">
    <citation type="submission" date="2019-11" db="EMBL/GenBank/DDBJ databases">
        <authorList>
            <person name="Khan S.A."/>
            <person name="Jeon C.O."/>
            <person name="Chun B.H."/>
        </authorList>
    </citation>
    <scope>NUCLEOTIDE SEQUENCE [LARGE SCALE GENOMIC DNA]</scope>
    <source>
        <strain evidence="2 3">IMCC 1097</strain>
    </source>
</reference>
<dbReference type="EMBL" id="CP045871">
    <property type="protein sequence ID" value="QGG80400.1"/>
    <property type="molecule type" value="Genomic_DNA"/>
</dbReference>
<dbReference type="CDD" id="cd08556">
    <property type="entry name" value="GDPD"/>
    <property type="match status" value="1"/>
</dbReference>
<dbReference type="GO" id="GO:0008081">
    <property type="term" value="F:phosphoric diester hydrolase activity"/>
    <property type="evidence" value="ECO:0007669"/>
    <property type="project" value="InterPro"/>
</dbReference>
<dbReference type="KEGG" id="llp:GH975_07375"/>
<dbReference type="InterPro" id="IPR017946">
    <property type="entry name" value="PLC-like_Pdiesterase_TIM-brl"/>
</dbReference>
<dbReference type="Proteomes" id="UP000388235">
    <property type="component" value="Chromosome"/>
</dbReference>
<dbReference type="Gene3D" id="3.20.20.190">
    <property type="entry name" value="Phosphatidylinositol (PI) phosphodiesterase"/>
    <property type="match status" value="1"/>
</dbReference>
<organism evidence="2 3">
    <name type="scientific">Litorivicinus lipolyticus</name>
    <dbReference type="NCBI Taxonomy" id="418701"/>
    <lineage>
        <taxon>Bacteria</taxon>
        <taxon>Pseudomonadati</taxon>
        <taxon>Pseudomonadota</taxon>
        <taxon>Gammaproteobacteria</taxon>
        <taxon>Oceanospirillales</taxon>
        <taxon>Litorivicinaceae</taxon>
        <taxon>Litorivicinus</taxon>
    </lineage>
</organism>
<accession>A0A5Q2QEX5</accession>
<dbReference type="AlphaFoldDB" id="A0A5Q2QEX5"/>
<dbReference type="InterPro" id="IPR030395">
    <property type="entry name" value="GP_PDE_dom"/>
</dbReference>
<evidence type="ECO:0000313" key="3">
    <source>
        <dbReference type="Proteomes" id="UP000388235"/>
    </source>
</evidence>
<dbReference type="RefSeq" id="WP_153713904.1">
    <property type="nucleotide sequence ID" value="NZ_CP045871.1"/>
</dbReference>
<dbReference type="GO" id="GO:0006629">
    <property type="term" value="P:lipid metabolic process"/>
    <property type="evidence" value="ECO:0007669"/>
    <property type="project" value="InterPro"/>
</dbReference>
<protein>
    <recommendedName>
        <fullName evidence="1">GP-PDE domain-containing protein</fullName>
    </recommendedName>
</protein>
<dbReference type="SUPFAM" id="SSF51695">
    <property type="entry name" value="PLC-like phosphodiesterases"/>
    <property type="match status" value="1"/>
</dbReference>
<sequence>MTGVLIGGHRGCGRTDARGGRQRVPQENSHAAIALAFSAGADFVEVDLCLDADGRGWLIHSSALHEHIHQPPALYLDQLPSHRVAQLVGLGGQPLMSLNQLIQHFGDSRVNVELKLRQGTGRASDGELSRLGLPNWPASWWLSSFDGALLEQADTRWPEPRKGLLFDDDIPAALKFWRAHRHFWLHPERQLLANMQPWPATPVVAWSLALDAGVVDTRCHAWITDQIDVGVGPLTR</sequence>
<dbReference type="Pfam" id="PF03009">
    <property type="entry name" value="GDPD"/>
    <property type="match status" value="1"/>
</dbReference>
<dbReference type="OrthoDB" id="5241788at2"/>
<feature type="domain" description="GP-PDE" evidence="1">
    <location>
        <begin position="18"/>
        <end position="104"/>
    </location>
</feature>